<reference evidence="2 3" key="1">
    <citation type="submission" date="2018-04" db="EMBL/GenBank/DDBJ databases">
        <authorList>
            <person name="Vogel A."/>
        </authorList>
    </citation>
    <scope>NUCLEOTIDE SEQUENCE [LARGE SCALE GENOMIC DNA]</scope>
</reference>
<proteinExistence type="predicted"/>
<organism evidence="2 3">
    <name type="scientific">Cuscuta campestris</name>
    <dbReference type="NCBI Taxonomy" id="132261"/>
    <lineage>
        <taxon>Eukaryota</taxon>
        <taxon>Viridiplantae</taxon>
        <taxon>Streptophyta</taxon>
        <taxon>Embryophyta</taxon>
        <taxon>Tracheophyta</taxon>
        <taxon>Spermatophyta</taxon>
        <taxon>Magnoliopsida</taxon>
        <taxon>eudicotyledons</taxon>
        <taxon>Gunneridae</taxon>
        <taxon>Pentapetalae</taxon>
        <taxon>asterids</taxon>
        <taxon>lamiids</taxon>
        <taxon>Solanales</taxon>
        <taxon>Convolvulaceae</taxon>
        <taxon>Cuscuteae</taxon>
        <taxon>Cuscuta</taxon>
        <taxon>Cuscuta subgen. Grammica</taxon>
        <taxon>Cuscuta sect. Cleistogrammica</taxon>
    </lineage>
</organism>
<dbReference type="EMBL" id="OOIL02000824">
    <property type="protein sequence ID" value="VFQ69716.1"/>
    <property type="molecule type" value="Genomic_DNA"/>
</dbReference>
<feature type="region of interest" description="Disordered" evidence="1">
    <location>
        <begin position="1"/>
        <end position="24"/>
    </location>
</feature>
<name>A0A484L0N7_9ASTE</name>
<accession>A0A484L0N7</accession>
<dbReference type="Proteomes" id="UP000595140">
    <property type="component" value="Unassembled WGS sequence"/>
</dbReference>
<sequence length="431" mass="49490">MGDGKEFENRKEKKSKLKLPKKDAIGGCNEHQRKEEVVRKTKQKTIDDYGKHERIDRLDEMLREVLKGISSTEKSNKILSKKVDAVSNDFKEHRRTVEACLEKAGLLSEERGRKEQRARDRSIPSFDLGLDSDNKNEDGECSGDLEVKEGMGTEYGVVAKSDGDKALVKACDESERAGDQSELHMDVEKENATVNVSAIRTPETVNVAGFKDTFETPTQICEALKNEPLENLFYPLDFNVFSVEHPRPSMVVPLKELHDLIKAVEEEVKSSYDDEDVNRVGNEEEKCTQMVVYNPMNNEATFMDEGEAKNRPKREMKATRRFTPGEDALGRTYKRLKTNTCRMEEEMFRMEEEMFRGPFSKDPDAMPPNEALKTVEKVLFDGLLKNHLRVSGRKYFAERDQMDPREFKPLYGLEATLSKSWYYKLFFHGHG</sequence>
<dbReference type="AlphaFoldDB" id="A0A484L0N7"/>
<evidence type="ECO:0000313" key="3">
    <source>
        <dbReference type="Proteomes" id="UP000595140"/>
    </source>
</evidence>
<feature type="region of interest" description="Disordered" evidence="1">
    <location>
        <begin position="110"/>
        <end position="143"/>
    </location>
</feature>
<keyword evidence="3" id="KW-1185">Reference proteome</keyword>
<evidence type="ECO:0000256" key="1">
    <source>
        <dbReference type="SAM" id="MobiDB-lite"/>
    </source>
</evidence>
<feature type="compositionally biased region" description="Basic and acidic residues" evidence="1">
    <location>
        <begin position="1"/>
        <end position="11"/>
    </location>
</feature>
<feature type="compositionally biased region" description="Basic and acidic residues" evidence="1">
    <location>
        <begin position="110"/>
        <end position="122"/>
    </location>
</feature>
<gene>
    <name evidence="2" type="ORF">CCAM_LOCUS11492</name>
</gene>
<protein>
    <submittedName>
        <fullName evidence="2">Uncharacterized protein</fullName>
    </submittedName>
</protein>
<evidence type="ECO:0000313" key="2">
    <source>
        <dbReference type="EMBL" id="VFQ69716.1"/>
    </source>
</evidence>